<dbReference type="Pfam" id="PF02653">
    <property type="entry name" value="BPD_transp_2"/>
    <property type="match status" value="1"/>
</dbReference>
<dbReference type="RefSeq" id="WP_021658572.1">
    <property type="nucleotide sequence ID" value="NZ_FQVY01000001.1"/>
</dbReference>
<dbReference type="EMBL" id="WWVX01000007">
    <property type="protein sequence ID" value="MZL70193.1"/>
    <property type="molecule type" value="Genomic_DNA"/>
</dbReference>
<comment type="subcellular location">
    <subcellularLocation>
        <location evidence="1">Cell membrane</location>
        <topology evidence="1">Multi-pass membrane protein</topology>
    </subcellularLocation>
</comment>
<evidence type="ECO:0000256" key="5">
    <source>
        <dbReference type="ARBA" id="ARBA00023136"/>
    </source>
</evidence>
<feature type="transmembrane region" description="Helical" evidence="6">
    <location>
        <begin position="12"/>
        <end position="34"/>
    </location>
</feature>
<evidence type="ECO:0000313" key="10">
    <source>
        <dbReference type="Proteomes" id="UP000474718"/>
    </source>
</evidence>
<feature type="transmembrane region" description="Helical" evidence="6">
    <location>
        <begin position="230"/>
        <end position="252"/>
    </location>
</feature>
<reference evidence="9" key="1">
    <citation type="submission" date="2016-11" db="EMBL/GenBank/DDBJ databases">
        <authorList>
            <person name="Jaros S."/>
            <person name="Januszkiewicz K."/>
            <person name="Wedrychowicz H."/>
        </authorList>
    </citation>
    <scope>NUCLEOTIDE SEQUENCE [LARGE SCALE GENOMIC DNA]</scope>
    <source>
        <strain evidence="9">DSM 4029</strain>
    </source>
</reference>
<protein>
    <submittedName>
        <fullName evidence="7">ABC transporter permease</fullName>
    </submittedName>
    <submittedName>
        <fullName evidence="8">Simple sugar transport system permease protein</fullName>
    </submittedName>
</protein>
<feature type="transmembrane region" description="Helical" evidence="6">
    <location>
        <begin position="191"/>
        <end position="209"/>
    </location>
</feature>
<evidence type="ECO:0000313" key="9">
    <source>
        <dbReference type="Proteomes" id="UP000184089"/>
    </source>
</evidence>
<keyword evidence="2" id="KW-1003">Cell membrane</keyword>
<dbReference type="EMBL" id="FQVY01000001">
    <property type="protein sequence ID" value="SHF63552.1"/>
    <property type="molecule type" value="Genomic_DNA"/>
</dbReference>
<gene>
    <name evidence="7" type="ORF">GT747_10550</name>
    <name evidence="8" type="ORF">SAMN05444424_0140</name>
</gene>
<feature type="transmembrane region" description="Helical" evidence="6">
    <location>
        <begin position="318"/>
        <end position="337"/>
    </location>
</feature>
<dbReference type="CDD" id="cd06580">
    <property type="entry name" value="TM_PBP1_transp_TpRbsC_like"/>
    <property type="match status" value="1"/>
</dbReference>
<keyword evidence="4 6" id="KW-1133">Transmembrane helix</keyword>
<keyword evidence="5 6" id="KW-0472">Membrane</keyword>
<evidence type="ECO:0000313" key="8">
    <source>
        <dbReference type="EMBL" id="SHF63552.1"/>
    </source>
</evidence>
<dbReference type="PANTHER" id="PTHR47089:SF1">
    <property type="entry name" value="GUANOSINE ABC TRANSPORTER PERMEASE PROTEIN NUPP"/>
    <property type="match status" value="1"/>
</dbReference>
<reference evidence="8" key="2">
    <citation type="submission" date="2016-11" db="EMBL/GenBank/DDBJ databases">
        <authorList>
            <person name="Varghese N."/>
            <person name="Submissions S."/>
        </authorList>
    </citation>
    <scope>NUCLEOTIDE SEQUENCE</scope>
    <source>
        <strain evidence="8">DSM 4029</strain>
    </source>
</reference>
<sequence>MTSKQIEKRFDFFKTVLCVLISFVIAFILILLVSKDPFETFKVFLIGPLQSVRRMANVIELAIPLTFCGVGVAIMYSANQFSMITQSSFFLAACLSSWFAIYVKLPRGLHSLLVILMGAIIGGAIAAVPAFMKVKWKASEVVSSLMLNYIVNNFVAYFLIYVFKDKDAGFNASYEFHKSAKLTVLIKGTRIHTGIIVCALVVVFAYLLLYKTKWGYAIRAVGQNQDFAKYSGIAVASVMMYSQIIGGIISGIGGSVEMMGLFTRFTWEAPPTYGNDALMVGILARYNPAMVPLSALFLAYIRTGADVMSRVTDMPIEFVFIIQGVVIMLVAADMFLAKWKHKLIVKNAQKQIAVKEVAK</sequence>
<dbReference type="Proteomes" id="UP000184089">
    <property type="component" value="Unassembled WGS sequence"/>
</dbReference>
<dbReference type="AlphaFoldDB" id="A0AAQ1MAV3"/>
<keyword evidence="8" id="KW-0813">Transport</keyword>
<feature type="transmembrane region" description="Helical" evidence="6">
    <location>
        <begin position="144"/>
        <end position="163"/>
    </location>
</feature>
<feature type="transmembrane region" description="Helical" evidence="6">
    <location>
        <begin position="88"/>
        <end position="105"/>
    </location>
</feature>
<evidence type="ECO:0000256" key="1">
    <source>
        <dbReference type="ARBA" id="ARBA00004651"/>
    </source>
</evidence>
<evidence type="ECO:0000256" key="3">
    <source>
        <dbReference type="ARBA" id="ARBA00022692"/>
    </source>
</evidence>
<feature type="transmembrane region" description="Helical" evidence="6">
    <location>
        <begin position="111"/>
        <end position="132"/>
    </location>
</feature>
<dbReference type="GO" id="GO:0005886">
    <property type="term" value="C:plasma membrane"/>
    <property type="evidence" value="ECO:0007669"/>
    <property type="project" value="UniProtKB-SubCell"/>
</dbReference>
<dbReference type="Proteomes" id="UP000474718">
    <property type="component" value="Unassembled WGS sequence"/>
</dbReference>
<feature type="transmembrane region" description="Helical" evidence="6">
    <location>
        <begin position="54"/>
        <end position="76"/>
    </location>
</feature>
<evidence type="ECO:0000256" key="2">
    <source>
        <dbReference type="ARBA" id="ARBA00022475"/>
    </source>
</evidence>
<keyword evidence="3 6" id="KW-0812">Transmembrane</keyword>
<keyword evidence="8" id="KW-0762">Sugar transport</keyword>
<comment type="caution">
    <text evidence="8">The sequence shown here is derived from an EMBL/GenBank/DDBJ whole genome shotgun (WGS) entry which is preliminary data.</text>
</comment>
<keyword evidence="10" id="KW-1185">Reference proteome</keyword>
<dbReference type="InterPro" id="IPR001851">
    <property type="entry name" value="ABC_transp_permease"/>
</dbReference>
<dbReference type="GO" id="GO:0022857">
    <property type="term" value="F:transmembrane transporter activity"/>
    <property type="evidence" value="ECO:0007669"/>
    <property type="project" value="InterPro"/>
</dbReference>
<name>A0AAQ1MAV3_9FIRM</name>
<accession>A0AAQ1MAV3</accession>
<proteinExistence type="predicted"/>
<dbReference type="PANTHER" id="PTHR47089">
    <property type="entry name" value="ABC TRANSPORTER, PERMEASE PROTEIN"/>
    <property type="match status" value="1"/>
</dbReference>
<evidence type="ECO:0000313" key="7">
    <source>
        <dbReference type="EMBL" id="MZL70193.1"/>
    </source>
</evidence>
<evidence type="ECO:0000256" key="6">
    <source>
        <dbReference type="SAM" id="Phobius"/>
    </source>
</evidence>
<evidence type="ECO:0000256" key="4">
    <source>
        <dbReference type="ARBA" id="ARBA00022989"/>
    </source>
</evidence>
<reference evidence="7 10" key="3">
    <citation type="journal article" date="2019" name="Nat. Med.">
        <title>A library of human gut bacterial isolates paired with longitudinal multiomics data enables mechanistic microbiome research.</title>
        <authorList>
            <person name="Poyet M."/>
            <person name="Groussin M."/>
            <person name="Gibbons S.M."/>
            <person name="Avila-Pacheco J."/>
            <person name="Jiang X."/>
            <person name="Kearney S.M."/>
            <person name="Perrotta A.R."/>
            <person name="Berdy B."/>
            <person name="Zhao S."/>
            <person name="Lieberman T.D."/>
            <person name="Swanson P.K."/>
            <person name="Smith M."/>
            <person name="Roesemann S."/>
            <person name="Alexander J.E."/>
            <person name="Rich S.A."/>
            <person name="Livny J."/>
            <person name="Vlamakis H."/>
            <person name="Clish C."/>
            <person name="Bullock K."/>
            <person name="Deik A."/>
            <person name="Scott J."/>
            <person name="Pierce K.A."/>
            <person name="Xavier R.J."/>
            <person name="Alm E.J."/>
        </authorList>
    </citation>
    <scope>NUCLEOTIDE SEQUENCE [LARGE SCALE GENOMIC DNA]</scope>
    <source>
        <strain evidence="7 10">BIOML-A2</strain>
    </source>
</reference>
<organism evidence="8 9">
    <name type="scientific">Bittarella massiliensis</name>
    <name type="common">ex Durand et al. 2017</name>
    <dbReference type="NCBI Taxonomy" id="1720313"/>
    <lineage>
        <taxon>Bacteria</taxon>
        <taxon>Bacillati</taxon>
        <taxon>Bacillota</taxon>
        <taxon>Clostridia</taxon>
        <taxon>Eubacteriales</taxon>
        <taxon>Oscillospiraceae</taxon>
        <taxon>Bittarella (ex Durand et al. 2017)</taxon>
    </lineage>
</organism>